<dbReference type="InterPro" id="IPR012280">
    <property type="entry name" value="Semialdhyde_DH_dimer_dom"/>
</dbReference>
<dbReference type="CDD" id="cd18130">
    <property type="entry name" value="ASADH_C_arch_fung_like"/>
    <property type="match status" value="1"/>
</dbReference>
<evidence type="ECO:0000256" key="4">
    <source>
        <dbReference type="ARBA" id="ARBA00022857"/>
    </source>
</evidence>
<dbReference type="SUPFAM" id="SSF55347">
    <property type="entry name" value="Glyceraldehyde-3-phosphate dehydrogenase-like, C-terminal domain"/>
    <property type="match status" value="1"/>
</dbReference>
<dbReference type="Pfam" id="PF01118">
    <property type="entry name" value="Semialdhyde_dh"/>
    <property type="match status" value="1"/>
</dbReference>
<dbReference type="InterPro" id="IPR000534">
    <property type="entry name" value="Semialdehyde_DH_NAD-bd"/>
</dbReference>
<dbReference type="Gene3D" id="3.40.50.720">
    <property type="entry name" value="NAD(P)-binding Rossmann-like Domain"/>
    <property type="match status" value="1"/>
</dbReference>
<keyword evidence="2" id="KW-0028">Amino-acid biosynthesis</keyword>
<dbReference type="PIRSF" id="PIRSF000148">
    <property type="entry name" value="ASA_dh"/>
    <property type="match status" value="1"/>
</dbReference>
<evidence type="ECO:0000259" key="8">
    <source>
        <dbReference type="SMART" id="SM00859"/>
    </source>
</evidence>
<dbReference type="PANTHER" id="PTHR46718:SF1">
    <property type="entry name" value="ASPARTATE-SEMIALDEHYDE DEHYDROGENASE"/>
    <property type="match status" value="1"/>
</dbReference>
<reference evidence="10" key="1">
    <citation type="submission" date="2017-08" db="EMBL/GenBank/DDBJ databases">
        <authorList>
            <person name="Grouzdev D.S."/>
            <person name="Gaisin V.A."/>
            <person name="Rysina M.S."/>
            <person name="Gorlenko V.M."/>
        </authorList>
    </citation>
    <scope>NUCLEOTIDE SEQUENCE [LARGE SCALE GENOMIC DNA]</scope>
    <source>
        <strain evidence="10">Kir15-3F</strain>
    </source>
</reference>
<gene>
    <name evidence="9" type="primary">asd</name>
    <name evidence="9" type="ORF">CJ255_04475</name>
</gene>
<sequence>MVKETCMTIRVAVLGATGTVGQRFIQLLEDHPWFEIAALVGSERSAGRTYAEATRWVLDTPMPLAVRSMEILPDTADLDTPLVFSALPSKTAGAIEQRLARAGHIVCSNASDHRAEPDVPLLIPEVNPEHLELLAVQRANRGWSGAIVTNPNCTATGPTMALRPLHDAFAVRKLLLVSMQALSGAGYPGVPSYDAVDNVLPYIGNEEPKVETEPQKMLGQLQDGQVEPAAFTISAHCNRVPVLEGHLVCLSVAFERPTSLDEVVTTLRNFRSLPQELGLPSAPAEPIIVRDEPDRPQTRRDRDAGFGMSTTVGRVRPCPILDYKFVCLSHNTIRGAAGGSLLNAELMHAQGIF</sequence>
<dbReference type="Proteomes" id="UP000220527">
    <property type="component" value="Unassembled WGS sequence"/>
</dbReference>
<dbReference type="GO" id="GO:0009088">
    <property type="term" value="P:threonine biosynthetic process"/>
    <property type="evidence" value="ECO:0007669"/>
    <property type="project" value="UniProtKB-KW"/>
</dbReference>
<dbReference type="AlphaFoldDB" id="A0A2A6RMJ9"/>
<feature type="active site" description="Proton acceptor" evidence="7">
    <location>
        <position position="246"/>
    </location>
</feature>
<feature type="active site" description="Acyl-thioester intermediate" evidence="7">
    <location>
        <position position="153"/>
    </location>
</feature>
<proteinExistence type="inferred from homology"/>
<dbReference type="Gene3D" id="3.30.360.10">
    <property type="entry name" value="Dihydrodipicolinate Reductase, domain 2"/>
    <property type="match status" value="1"/>
</dbReference>
<keyword evidence="5" id="KW-0560">Oxidoreductase</keyword>
<evidence type="ECO:0000256" key="1">
    <source>
        <dbReference type="ARBA" id="ARBA00010584"/>
    </source>
</evidence>
<dbReference type="GO" id="GO:0004073">
    <property type="term" value="F:aspartate-semialdehyde dehydrogenase activity"/>
    <property type="evidence" value="ECO:0007669"/>
    <property type="project" value="TreeGrafter"/>
</dbReference>
<dbReference type="InterPro" id="IPR036291">
    <property type="entry name" value="NAD(P)-bd_dom_sf"/>
</dbReference>
<evidence type="ECO:0000313" key="10">
    <source>
        <dbReference type="Proteomes" id="UP000220527"/>
    </source>
</evidence>
<evidence type="ECO:0000256" key="6">
    <source>
        <dbReference type="ARBA" id="ARBA00023167"/>
    </source>
</evidence>
<comment type="caution">
    <text evidence="9">The sequence shown here is derived from an EMBL/GenBank/DDBJ whole genome shotgun (WGS) entry which is preliminary data.</text>
</comment>
<dbReference type="GO" id="GO:0046983">
    <property type="term" value="F:protein dimerization activity"/>
    <property type="evidence" value="ECO:0007669"/>
    <property type="project" value="InterPro"/>
</dbReference>
<dbReference type="GO" id="GO:0051287">
    <property type="term" value="F:NAD binding"/>
    <property type="evidence" value="ECO:0007669"/>
    <property type="project" value="InterPro"/>
</dbReference>
<accession>A0A2A6RMJ9</accession>
<dbReference type="SUPFAM" id="SSF51735">
    <property type="entry name" value="NAD(P)-binding Rossmann-fold domains"/>
    <property type="match status" value="1"/>
</dbReference>
<dbReference type="SMART" id="SM00859">
    <property type="entry name" value="Semialdhyde_dh"/>
    <property type="match status" value="1"/>
</dbReference>
<keyword evidence="4" id="KW-0521">NADP</keyword>
<evidence type="ECO:0000256" key="7">
    <source>
        <dbReference type="PIRSR" id="PIRSR000148-1"/>
    </source>
</evidence>
<dbReference type="FunFam" id="3.30.360.10:FF:000016">
    <property type="entry name" value="Probable aspartate-semialdehyde dehydrogenase"/>
    <property type="match status" value="1"/>
</dbReference>
<dbReference type="Pfam" id="PF02774">
    <property type="entry name" value="Semialdhyde_dhC"/>
    <property type="match status" value="1"/>
</dbReference>
<protein>
    <submittedName>
        <fullName evidence="9">Aspartate-semialdehyde dehydrogenase</fullName>
    </submittedName>
</protein>
<name>A0A2A6RMJ9_9CHLR</name>
<dbReference type="OrthoDB" id="9805684at2"/>
<dbReference type="EMBL" id="NQWI01000012">
    <property type="protein sequence ID" value="PDW04314.1"/>
    <property type="molecule type" value="Genomic_DNA"/>
</dbReference>
<dbReference type="GO" id="GO:0009086">
    <property type="term" value="P:methionine biosynthetic process"/>
    <property type="evidence" value="ECO:0007669"/>
    <property type="project" value="UniProtKB-KW"/>
</dbReference>
<dbReference type="InterPro" id="IPR005676">
    <property type="entry name" value="Asp_semi-ald_DH_pep-lack"/>
</dbReference>
<dbReference type="CDD" id="cd02315">
    <property type="entry name" value="ScASADH_like_N"/>
    <property type="match status" value="1"/>
</dbReference>
<evidence type="ECO:0000256" key="3">
    <source>
        <dbReference type="ARBA" id="ARBA00022697"/>
    </source>
</evidence>
<dbReference type="PANTHER" id="PTHR46718">
    <property type="entry name" value="ASPARTATE-SEMIALDEHYDE DEHYDROGENASE"/>
    <property type="match status" value="1"/>
</dbReference>
<organism evidence="9 10">
    <name type="scientific">Candidatus Viridilinea mediisalina</name>
    <dbReference type="NCBI Taxonomy" id="2024553"/>
    <lineage>
        <taxon>Bacteria</taxon>
        <taxon>Bacillati</taxon>
        <taxon>Chloroflexota</taxon>
        <taxon>Chloroflexia</taxon>
        <taxon>Chloroflexales</taxon>
        <taxon>Chloroflexineae</taxon>
        <taxon>Oscillochloridaceae</taxon>
        <taxon>Candidatus Viridilinea</taxon>
    </lineage>
</organism>
<dbReference type="NCBIfam" id="NF006416">
    <property type="entry name" value="PRK08664.1"/>
    <property type="match status" value="1"/>
</dbReference>
<keyword evidence="3" id="KW-0791">Threonine biosynthesis</keyword>
<keyword evidence="10" id="KW-1185">Reference proteome</keyword>
<dbReference type="GO" id="GO:0050661">
    <property type="term" value="F:NADP binding"/>
    <property type="evidence" value="ECO:0007669"/>
    <property type="project" value="InterPro"/>
</dbReference>
<comment type="similarity">
    <text evidence="1">Belongs to the aspartate-semialdehyde dehydrogenase family.</text>
</comment>
<dbReference type="InterPro" id="IPR051823">
    <property type="entry name" value="ASADH-related"/>
</dbReference>
<feature type="domain" description="Semialdehyde dehydrogenase NAD-binding" evidence="8">
    <location>
        <begin position="10"/>
        <end position="134"/>
    </location>
</feature>
<evidence type="ECO:0000256" key="2">
    <source>
        <dbReference type="ARBA" id="ARBA00022605"/>
    </source>
</evidence>
<evidence type="ECO:0000256" key="5">
    <source>
        <dbReference type="ARBA" id="ARBA00023002"/>
    </source>
</evidence>
<evidence type="ECO:0000313" key="9">
    <source>
        <dbReference type="EMBL" id="PDW04314.1"/>
    </source>
</evidence>
<keyword evidence="6" id="KW-0486">Methionine biosynthesis</keyword>
<dbReference type="NCBIfam" id="TIGR00978">
    <property type="entry name" value="asd_EA"/>
    <property type="match status" value="1"/>
</dbReference>